<feature type="transmembrane region" description="Helical" evidence="1">
    <location>
        <begin position="47"/>
        <end position="64"/>
    </location>
</feature>
<keyword evidence="3" id="KW-1185">Reference proteome</keyword>
<keyword evidence="1" id="KW-0472">Membrane</keyword>
<accession>A0ABV4GI27</accession>
<evidence type="ECO:0000313" key="3">
    <source>
        <dbReference type="Proteomes" id="UP001565474"/>
    </source>
</evidence>
<dbReference type="EMBL" id="JBGBZN010000002">
    <property type="protein sequence ID" value="MEY9471585.1"/>
    <property type="molecule type" value="Genomic_DNA"/>
</dbReference>
<keyword evidence="1" id="KW-0812">Transmembrane</keyword>
<dbReference type="RefSeq" id="WP_100213359.1">
    <property type="nucleotide sequence ID" value="NZ_JBGBYD010000002.1"/>
</dbReference>
<evidence type="ECO:0000256" key="1">
    <source>
        <dbReference type="SAM" id="Phobius"/>
    </source>
</evidence>
<name>A0ABV4GI27_9BRAD</name>
<keyword evidence="1" id="KW-1133">Transmembrane helix</keyword>
<protein>
    <submittedName>
        <fullName evidence="2">Uncharacterized protein</fullName>
    </submittedName>
</protein>
<gene>
    <name evidence="2" type="ORF">ABH992_003984</name>
</gene>
<evidence type="ECO:0000313" key="2">
    <source>
        <dbReference type="EMBL" id="MEY9471585.1"/>
    </source>
</evidence>
<reference evidence="2 3" key="1">
    <citation type="submission" date="2024-07" db="EMBL/GenBank/DDBJ databases">
        <title>Genomic Encyclopedia of Type Strains, Phase V (KMG-V): Genome sequencing to study the core and pangenomes of soil and plant-associated prokaryotes.</title>
        <authorList>
            <person name="Whitman W."/>
        </authorList>
    </citation>
    <scope>NUCLEOTIDE SEQUENCE [LARGE SCALE GENOMIC DNA]</scope>
    <source>
        <strain evidence="2 3">USDA 222</strain>
    </source>
</reference>
<organism evidence="2 3">
    <name type="scientific">Bradyrhizobium yuanmingense</name>
    <dbReference type="NCBI Taxonomy" id="108015"/>
    <lineage>
        <taxon>Bacteria</taxon>
        <taxon>Pseudomonadati</taxon>
        <taxon>Pseudomonadota</taxon>
        <taxon>Alphaproteobacteria</taxon>
        <taxon>Hyphomicrobiales</taxon>
        <taxon>Nitrobacteraceae</taxon>
        <taxon>Bradyrhizobium</taxon>
    </lineage>
</organism>
<proteinExistence type="predicted"/>
<sequence length="114" mass="12836">MRGGKRDVVVLARFALHHDNDTQRDWAGPFIRVRHLREASQSARAEFLASLVSFVTFVMIGAAFPARMRRASARDCDVAVNTCGFLRISGEFREIDSARSFYFAPQQLSGWAGR</sequence>
<comment type="caution">
    <text evidence="2">The sequence shown here is derived from an EMBL/GenBank/DDBJ whole genome shotgun (WGS) entry which is preliminary data.</text>
</comment>
<dbReference type="Proteomes" id="UP001565474">
    <property type="component" value="Unassembled WGS sequence"/>
</dbReference>